<keyword evidence="1" id="KW-0411">Iron-sulfur</keyword>
<dbReference type="PROSITE" id="PS00198">
    <property type="entry name" value="4FE4S_FER_1"/>
    <property type="match status" value="1"/>
</dbReference>
<dbReference type="PANTHER" id="PTHR30002">
    <property type="entry name" value="EPOXYQUEUOSINE REDUCTASE"/>
    <property type="match status" value="1"/>
</dbReference>
<dbReference type="GO" id="GO:0051539">
    <property type="term" value="F:4 iron, 4 sulfur cluster binding"/>
    <property type="evidence" value="ECO:0007669"/>
    <property type="project" value="UniProtKB-KW"/>
</dbReference>
<dbReference type="GO" id="GO:0008616">
    <property type="term" value="P:tRNA queuosine(34) biosynthetic process"/>
    <property type="evidence" value="ECO:0007669"/>
    <property type="project" value="InterPro"/>
</dbReference>
<dbReference type="SUPFAM" id="SSF48371">
    <property type="entry name" value="ARM repeat"/>
    <property type="match status" value="1"/>
</dbReference>
<dbReference type="InterPro" id="IPR011989">
    <property type="entry name" value="ARM-like"/>
</dbReference>
<feature type="domain" description="4Fe-4S ferredoxin-type" evidence="2">
    <location>
        <begin position="168"/>
        <end position="197"/>
    </location>
</feature>
<dbReference type="Gene3D" id="1.25.10.10">
    <property type="entry name" value="Leucine-rich Repeat Variant"/>
    <property type="match status" value="1"/>
</dbReference>
<dbReference type="PROSITE" id="PS51379">
    <property type="entry name" value="4FE4S_FER_2"/>
    <property type="match status" value="1"/>
</dbReference>
<dbReference type="EMBL" id="UOEI01000505">
    <property type="protein sequence ID" value="VAW07098.1"/>
    <property type="molecule type" value="Genomic_DNA"/>
</dbReference>
<evidence type="ECO:0000259" key="2">
    <source>
        <dbReference type="PROSITE" id="PS51379"/>
    </source>
</evidence>
<dbReference type="Pfam" id="PF13484">
    <property type="entry name" value="Fer4_16"/>
    <property type="match status" value="1"/>
</dbReference>
<dbReference type="Pfam" id="PF13646">
    <property type="entry name" value="HEAT_2"/>
    <property type="match status" value="1"/>
</dbReference>
<accession>A0A3B0SNP7</accession>
<dbReference type="GO" id="GO:0052693">
    <property type="term" value="F:epoxyqueuosine reductase activity"/>
    <property type="evidence" value="ECO:0007669"/>
    <property type="project" value="TreeGrafter"/>
</dbReference>
<keyword evidence="1" id="KW-0004">4Fe-4S</keyword>
<dbReference type="AlphaFoldDB" id="A0A3B0SNP7"/>
<dbReference type="SUPFAM" id="SSF54862">
    <property type="entry name" value="4Fe-4S ferredoxins"/>
    <property type="match status" value="1"/>
</dbReference>
<sequence length="355" mass="37855">MDLRDDLVSLAAAHAATIGVTDLAPFPEVGDEMRARIDAGSTSKLGFTYKDVGVAAAPLLSFPWGRSIVVVAVGYLHDGDGPRDGRSVARFADGDRYHTLTTILGELAEHLDRSGYRVEIVFDDDRLVDRAVAARAGVGWSGKSSMLLVPGHGPWVLLGSIVTDALLPRDEAMLRTCGTCDDCIPACPTAAIVAPGVIDARRCLAAIFQSRGDIPREVRTAAGGRIYGCDDCLTSCPPGARDLESRSVEPDAFTALDLLGMSDRELAASVAHWYVPGRRMRFLRRNALVALGNTGSETAVPVILGYLGHPDAMLRRHAAWSLGVLAPDLVGSIRDRLVATEQDDGVRRELDAACA</sequence>
<dbReference type="InterPro" id="IPR016024">
    <property type="entry name" value="ARM-type_fold"/>
</dbReference>
<name>A0A3B0SNP7_9ZZZZ</name>
<gene>
    <name evidence="3" type="ORF">MNBD_ACTINO01-2048</name>
</gene>
<proteinExistence type="predicted"/>
<dbReference type="InterPro" id="IPR017896">
    <property type="entry name" value="4Fe4S_Fe-S-bd"/>
</dbReference>
<dbReference type="NCBIfam" id="TIGR00276">
    <property type="entry name" value="tRNA epoxyqueuosine(34) reductase QueG"/>
    <property type="match status" value="1"/>
</dbReference>
<evidence type="ECO:0000313" key="3">
    <source>
        <dbReference type="EMBL" id="VAW07098.1"/>
    </source>
</evidence>
<keyword evidence="1" id="KW-0479">Metal-binding</keyword>
<dbReference type="InterPro" id="IPR017900">
    <property type="entry name" value="4Fe4S_Fe_S_CS"/>
</dbReference>
<organism evidence="3">
    <name type="scientific">hydrothermal vent metagenome</name>
    <dbReference type="NCBI Taxonomy" id="652676"/>
    <lineage>
        <taxon>unclassified sequences</taxon>
        <taxon>metagenomes</taxon>
        <taxon>ecological metagenomes</taxon>
    </lineage>
</organism>
<dbReference type="InterPro" id="IPR004453">
    <property type="entry name" value="QueG"/>
</dbReference>
<evidence type="ECO:0000256" key="1">
    <source>
        <dbReference type="ARBA" id="ARBA00022485"/>
    </source>
</evidence>
<dbReference type="PANTHER" id="PTHR30002:SF4">
    <property type="entry name" value="EPOXYQUEUOSINE REDUCTASE"/>
    <property type="match status" value="1"/>
</dbReference>
<reference evidence="3" key="1">
    <citation type="submission" date="2018-06" db="EMBL/GenBank/DDBJ databases">
        <authorList>
            <person name="Zhirakovskaya E."/>
        </authorList>
    </citation>
    <scope>NUCLEOTIDE SEQUENCE</scope>
</reference>
<protein>
    <submittedName>
        <fullName evidence="3">Epoxyqueuosine (OQ) reductase QueG</fullName>
    </submittedName>
</protein>
<keyword evidence="1" id="KW-0408">Iron</keyword>